<evidence type="ECO:0000313" key="1">
    <source>
        <dbReference type="EMBL" id="KAJ1893715.1"/>
    </source>
</evidence>
<accession>A0ACC1IHW6</accession>
<name>A0ACC1IHW6_9FUNG</name>
<gene>
    <name evidence="1" type="ORF">LPJ66_005590</name>
</gene>
<evidence type="ECO:0000313" key="2">
    <source>
        <dbReference type="Proteomes" id="UP001150581"/>
    </source>
</evidence>
<sequence length="293" mass="32034">MTKPRNSTRRSTNGSKHYGSAPATPKRNTATSAACTPKDKGGNSDSGVRDMWDLDAPKFYDFGNSKTPGPKPDKWFDYAHPTPALKNTRLSRLSFSSTDSYESLVPTRLSLSPSRVVMDENGRLTLDSEMVSKSKVKSATNFLENDEFSDPNDEIEFNNWKRDISLPDGRNTEELANCRRDTIGAEEVAKQTEPAPTNADIEWTTERTAKRPAGSREAAKNSSQAASSRVASGRVAKKTVAPAACPAARAAPAKLTVPVEVCGFMRPTKVASRRVLVKKREKENQQLIAEAIA</sequence>
<dbReference type="EMBL" id="JANBPG010000796">
    <property type="protein sequence ID" value="KAJ1893715.1"/>
    <property type="molecule type" value="Genomic_DNA"/>
</dbReference>
<reference evidence="1" key="1">
    <citation type="submission" date="2022-07" db="EMBL/GenBank/DDBJ databases">
        <title>Phylogenomic reconstructions and comparative analyses of Kickxellomycotina fungi.</title>
        <authorList>
            <person name="Reynolds N.K."/>
            <person name="Stajich J.E."/>
            <person name="Barry K."/>
            <person name="Grigoriev I.V."/>
            <person name="Crous P."/>
            <person name="Smith M.E."/>
        </authorList>
    </citation>
    <scope>NUCLEOTIDE SEQUENCE</scope>
    <source>
        <strain evidence="1">Benny 63K</strain>
    </source>
</reference>
<protein>
    <submittedName>
        <fullName evidence="1">Uncharacterized protein</fullName>
    </submittedName>
</protein>
<comment type="caution">
    <text evidence="1">The sequence shown here is derived from an EMBL/GenBank/DDBJ whole genome shotgun (WGS) entry which is preliminary data.</text>
</comment>
<keyword evidence="2" id="KW-1185">Reference proteome</keyword>
<organism evidence="1 2">
    <name type="scientific">Kickxella alabastrina</name>
    <dbReference type="NCBI Taxonomy" id="61397"/>
    <lineage>
        <taxon>Eukaryota</taxon>
        <taxon>Fungi</taxon>
        <taxon>Fungi incertae sedis</taxon>
        <taxon>Zoopagomycota</taxon>
        <taxon>Kickxellomycotina</taxon>
        <taxon>Kickxellomycetes</taxon>
        <taxon>Kickxellales</taxon>
        <taxon>Kickxellaceae</taxon>
        <taxon>Kickxella</taxon>
    </lineage>
</organism>
<feature type="non-terminal residue" evidence="1">
    <location>
        <position position="293"/>
    </location>
</feature>
<proteinExistence type="predicted"/>
<dbReference type="Proteomes" id="UP001150581">
    <property type="component" value="Unassembled WGS sequence"/>
</dbReference>